<dbReference type="Pfam" id="PF01040">
    <property type="entry name" value="UbiA"/>
    <property type="match status" value="1"/>
</dbReference>
<dbReference type="Proteomes" id="UP000294028">
    <property type="component" value="Unassembled WGS sequence"/>
</dbReference>
<reference evidence="6 7" key="1">
    <citation type="submission" date="2018-12" db="EMBL/GenBank/DDBJ databases">
        <title>Genome analysis provides insights into bioremediation potentialities of Halogeometricum borinquense strain N11.</title>
        <authorList>
            <person name="Najjari A."/>
            <person name="Youssef N."/>
            <person name="Fhoula I."/>
            <person name="Ben Dhia O."/>
            <person name="Mahjoubi M."/>
            <person name="Ouzari H.I."/>
            <person name="Cherif A."/>
        </authorList>
    </citation>
    <scope>NUCLEOTIDE SEQUENCE [LARGE SCALE GENOMIC DNA]</scope>
    <source>
        <strain evidence="6 7">N11</strain>
    </source>
</reference>
<evidence type="ECO:0000313" key="7">
    <source>
        <dbReference type="Proteomes" id="UP000294028"/>
    </source>
</evidence>
<accession>A0A482SXF6</accession>
<feature type="transmembrane region" description="Helical" evidence="5">
    <location>
        <begin position="28"/>
        <end position="51"/>
    </location>
</feature>
<gene>
    <name evidence="6" type="ORF">ELS19_16200</name>
</gene>
<dbReference type="InterPro" id="IPR000537">
    <property type="entry name" value="UbiA_prenyltransferase"/>
</dbReference>
<feature type="transmembrane region" description="Helical" evidence="5">
    <location>
        <begin position="153"/>
        <end position="174"/>
    </location>
</feature>
<evidence type="ECO:0000256" key="3">
    <source>
        <dbReference type="ARBA" id="ARBA00022989"/>
    </source>
</evidence>
<keyword evidence="6" id="KW-0808">Transferase</keyword>
<evidence type="ECO:0000256" key="1">
    <source>
        <dbReference type="ARBA" id="ARBA00004651"/>
    </source>
</evidence>
<dbReference type="AlphaFoldDB" id="A0A482SXF6"/>
<feature type="transmembrane region" description="Helical" evidence="5">
    <location>
        <begin position="180"/>
        <end position="198"/>
    </location>
</feature>
<dbReference type="GO" id="GO:0005886">
    <property type="term" value="C:plasma membrane"/>
    <property type="evidence" value="ECO:0007669"/>
    <property type="project" value="UniProtKB-SubCell"/>
</dbReference>
<sequence>MSAYADDESLSSTLFRSALTTARQATDALVYSSIYLVFIAMVEVATAMFALSLPPSPAPFVVGLVTFSVYVGDRIADRDSDEMTTPEQSAFVGRHASILSVLTAVSYGLAVAIAITGGPLALAITLLPGAFWVLYASDWLPSVGGQFKRLKDILVVNSAIVAGAWAIAVVLLPVAFADAALTPTTAVVFIYFFVDTFVNTEIPNVRDRKGDAEIGVSTLPVVFGVRRTRQILYALDLCLIGFLVTAFLAGLLSIALTVGILVGLGYALILAAFIGRTERYGRLSIAGEAKHLVVVAIVLCLTAAGI</sequence>
<feature type="transmembrane region" description="Helical" evidence="5">
    <location>
        <begin position="254"/>
        <end position="274"/>
    </location>
</feature>
<dbReference type="GeneID" id="9988713"/>
<name>A0A482SXF6_9EURY</name>
<keyword evidence="2 5" id="KW-0812">Transmembrane</keyword>
<evidence type="ECO:0000256" key="2">
    <source>
        <dbReference type="ARBA" id="ARBA00022692"/>
    </source>
</evidence>
<dbReference type="RefSeq" id="WP_006054706.1">
    <property type="nucleotide sequence ID" value="NZ_RZHH01000003.1"/>
</dbReference>
<keyword evidence="4 5" id="KW-0472">Membrane</keyword>
<dbReference type="GO" id="GO:0016765">
    <property type="term" value="F:transferase activity, transferring alkyl or aryl (other than methyl) groups"/>
    <property type="evidence" value="ECO:0007669"/>
    <property type="project" value="InterPro"/>
</dbReference>
<protein>
    <submittedName>
        <fullName evidence="6">4-hydroxybenzoate polyprenyltransferase</fullName>
    </submittedName>
</protein>
<evidence type="ECO:0000313" key="6">
    <source>
        <dbReference type="EMBL" id="RYJ08118.1"/>
    </source>
</evidence>
<organism evidence="6 7">
    <name type="scientific">Halogeometricum borinquense</name>
    <dbReference type="NCBI Taxonomy" id="60847"/>
    <lineage>
        <taxon>Archaea</taxon>
        <taxon>Methanobacteriati</taxon>
        <taxon>Methanobacteriota</taxon>
        <taxon>Stenosarchaea group</taxon>
        <taxon>Halobacteria</taxon>
        <taxon>Halobacteriales</taxon>
        <taxon>Haloferacaceae</taxon>
        <taxon>Halogeometricum</taxon>
    </lineage>
</organism>
<evidence type="ECO:0000256" key="4">
    <source>
        <dbReference type="ARBA" id="ARBA00023136"/>
    </source>
</evidence>
<dbReference type="CDD" id="cd13967">
    <property type="entry name" value="PT_UbiA_5"/>
    <property type="match status" value="1"/>
</dbReference>
<comment type="subcellular location">
    <subcellularLocation>
        <location evidence="1">Cell membrane</location>
        <topology evidence="1">Multi-pass membrane protein</topology>
    </subcellularLocation>
</comment>
<dbReference type="Gene3D" id="1.20.120.1780">
    <property type="entry name" value="UbiA prenyltransferase"/>
    <property type="match status" value="1"/>
</dbReference>
<dbReference type="EMBL" id="RZHH01000003">
    <property type="protein sequence ID" value="RYJ08118.1"/>
    <property type="molecule type" value="Genomic_DNA"/>
</dbReference>
<keyword evidence="3 5" id="KW-1133">Transmembrane helix</keyword>
<feature type="transmembrane region" description="Helical" evidence="5">
    <location>
        <begin position="231"/>
        <end position="248"/>
    </location>
</feature>
<comment type="caution">
    <text evidence="6">The sequence shown here is derived from an EMBL/GenBank/DDBJ whole genome shotgun (WGS) entry which is preliminary data.</text>
</comment>
<dbReference type="OMA" id="EVMWDMR"/>
<proteinExistence type="predicted"/>
<evidence type="ECO:0000256" key="5">
    <source>
        <dbReference type="SAM" id="Phobius"/>
    </source>
</evidence>
<feature type="transmembrane region" description="Helical" evidence="5">
    <location>
        <begin position="121"/>
        <end position="141"/>
    </location>
</feature>